<organism evidence="2 3">
    <name type="scientific">Nocardia wallacei</name>
    <dbReference type="NCBI Taxonomy" id="480035"/>
    <lineage>
        <taxon>Bacteria</taxon>
        <taxon>Bacillati</taxon>
        <taxon>Actinomycetota</taxon>
        <taxon>Actinomycetes</taxon>
        <taxon>Mycobacteriales</taxon>
        <taxon>Nocardiaceae</taxon>
        <taxon>Nocardia</taxon>
    </lineage>
</organism>
<keyword evidence="3" id="KW-1185">Reference proteome</keyword>
<gene>
    <name evidence="2" type="ORF">NWFMUON74_61370</name>
</gene>
<evidence type="ECO:0000313" key="3">
    <source>
        <dbReference type="Proteomes" id="UP000516173"/>
    </source>
</evidence>
<dbReference type="KEGG" id="nwl:NWFMUON74_61370"/>
<sequence>MTAIRAVLVQYARLNSAGHPVRCRPSRAERTAGKTHPDGKVIFDRLDDAMSAAIELQQLTGEAKRAYRCNRSRHEHFHLTRDQRQRARRQTEE</sequence>
<evidence type="ECO:0000313" key="2">
    <source>
        <dbReference type="EMBL" id="BCK58365.1"/>
    </source>
</evidence>
<protein>
    <submittedName>
        <fullName evidence="2">Uncharacterized protein</fullName>
    </submittedName>
</protein>
<proteinExistence type="predicted"/>
<evidence type="ECO:0000256" key="1">
    <source>
        <dbReference type="SAM" id="MobiDB-lite"/>
    </source>
</evidence>
<name>A0A7G1KT07_9NOCA</name>
<dbReference type="EMBL" id="AP023396">
    <property type="protein sequence ID" value="BCK58365.1"/>
    <property type="molecule type" value="Genomic_DNA"/>
</dbReference>
<dbReference type="AlphaFoldDB" id="A0A7G1KT07"/>
<dbReference type="Proteomes" id="UP000516173">
    <property type="component" value="Chromosome"/>
</dbReference>
<feature type="compositionally biased region" description="Basic and acidic residues" evidence="1">
    <location>
        <begin position="26"/>
        <end position="40"/>
    </location>
</feature>
<reference evidence="2 3" key="1">
    <citation type="submission" date="2020-08" db="EMBL/GenBank/DDBJ databases">
        <title>Genome Sequencing of Nocardia wallacei strain FMUON74 and assembly.</title>
        <authorList>
            <person name="Toyokawa M."/>
            <person name="Uesaka K."/>
        </authorList>
    </citation>
    <scope>NUCLEOTIDE SEQUENCE [LARGE SCALE GENOMIC DNA]</scope>
    <source>
        <strain evidence="2 3">FMUON74</strain>
    </source>
</reference>
<dbReference type="GeneID" id="80350550"/>
<dbReference type="RefSeq" id="WP_187685124.1">
    <property type="nucleotide sequence ID" value="NZ_AP023396.1"/>
</dbReference>
<accession>A0A7G1KT07</accession>
<feature type="region of interest" description="Disordered" evidence="1">
    <location>
        <begin position="19"/>
        <end position="40"/>
    </location>
</feature>